<gene>
    <name evidence="1" type="ORF">C1280_11635</name>
</gene>
<dbReference type="EMBL" id="CP025958">
    <property type="protein sequence ID" value="AWM37590.1"/>
    <property type="molecule type" value="Genomic_DNA"/>
</dbReference>
<evidence type="ECO:0000313" key="2">
    <source>
        <dbReference type="Proteomes" id="UP000245802"/>
    </source>
</evidence>
<dbReference type="OrthoDB" id="8447840at2"/>
<dbReference type="Proteomes" id="UP000245802">
    <property type="component" value="Chromosome"/>
</dbReference>
<reference evidence="1 2" key="1">
    <citation type="submission" date="2018-01" db="EMBL/GenBank/DDBJ databases">
        <title>G. obscuriglobus.</title>
        <authorList>
            <person name="Franke J."/>
            <person name="Blomberg W."/>
            <person name="Selmecki A."/>
        </authorList>
    </citation>
    <scope>NUCLEOTIDE SEQUENCE [LARGE SCALE GENOMIC DNA]</scope>
    <source>
        <strain evidence="1 2">DSM 5831</strain>
    </source>
</reference>
<evidence type="ECO:0000313" key="1">
    <source>
        <dbReference type="EMBL" id="AWM37590.1"/>
    </source>
</evidence>
<dbReference type="RefSeq" id="WP_010036172.1">
    <property type="nucleotide sequence ID" value="NZ_CP025958.1"/>
</dbReference>
<keyword evidence="2" id="KW-1185">Reference proteome</keyword>
<name>A0A2Z3H941_9BACT</name>
<accession>A0A2Z3H941</accession>
<proteinExistence type="predicted"/>
<protein>
    <submittedName>
        <fullName evidence="1">Uncharacterized protein</fullName>
    </submittedName>
</protein>
<sequence>MAEDIVAFLRLFAPHAPDPESAARVVALAADPKQWPAAHRLFDEVRRRWLGTSDRLRQGQYAFEEICLKTLYNETAAVDPFDSDSAYYVVPFALSRARQLGVPVQRVLDIVAPGK</sequence>
<dbReference type="KEGG" id="gog:C1280_11635"/>
<dbReference type="AlphaFoldDB" id="A0A2Z3H941"/>
<organism evidence="1 2">
    <name type="scientific">Gemmata obscuriglobus</name>
    <dbReference type="NCBI Taxonomy" id="114"/>
    <lineage>
        <taxon>Bacteria</taxon>
        <taxon>Pseudomonadati</taxon>
        <taxon>Planctomycetota</taxon>
        <taxon>Planctomycetia</taxon>
        <taxon>Gemmatales</taxon>
        <taxon>Gemmataceae</taxon>
        <taxon>Gemmata</taxon>
    </lineage>
</organism>